<keyword evidence="3" id="KW-1185">Reference proteome</keyword>
<dbReference type="InterPro" id="IPR052709">
    <property type="entry name" value="Transposase-MT_Hybrid"/>
</dbReference>
<name>A0A6P7TQD8_9MOLL</name>
<dbReference type="GO" id="GO:0005634">
    <property type="term" value="C:nucleus"/>
    <property type="evidence" value="ECO:0007669"/>
    <property type="project" value="TreeGrafter"/>
</dbReference>
<proteinExistence type="predicted"/>
<dbReference type="Gene3D" id="3.30.420.10">
    <property type="entry name" value="Ribonuclease H-like superfamily/Ribonuclease H"/>
    <property type="match status" value="1"/>
</dbReference>
<dbReference type="GO" id="GO:0044547">
    <property type="term" value="F:DNA topoisomerase binding"/>
    <property type="evidence" value="ECO:0007669"/>
    <property type="project" value="TreeGrafter"/>
</dbReference>
<dbReference type="InterPro" id="IPR041426">
    <property type="entry name" value="Mos1_HTH"/>
</dbReference>
<dbReference type="Gene3D" id="1.10.10.1450">
    <property type="match status" value="1"/>
</dbReference>
<dbReference type="GO" id="GO:0003697">
    <property type="term" value="F:single-stranded DNA binding"/>
    <property type="evidence" value="ECO:0007669"/>
    <property type="project" value="TreeGrafter"/>
</dbReference>
<dbReference type="GO" id="GO:0044774">
    <property type="term" value="P:mitotic DNA integrity checkpoint signaling"/>
    <property type="evidence" value="ECO:0007669"/>
    <property type="project" value="TreeGrafter"/>
</dbReference>
<feature type="non-terminal residue" evidence="4">
    <location>
        <position position="183"/>
    </location>
</feature>
<dbReference type="GO" id="GO:0031297">
    <property type="term" value="P:replication fork processing"/>
    <property type="evidence" value="ECO:0007669"/>
    <property type="project" value="TreeGrafter"/>
</dbReference>
<feature type="region of interest" description="Disordered" evidence="1">
    <location>
        <begin position="39"/>
        <end position="65"/>
    </location>
</feature>
<dbReference type="GO" id="GO:0000729">
    <property type="term" value="P:DNA double-strand break processing"/>
    <property type="evidence" value="ECO:0007669"/>
    <property type="project" value="TreeGrafter"/>
</dbReference>
<evidence type="ECO:0000256" key="1">
    <source>
        <dbReference type="SAM" id="MobiDB-lite"/>
    </source>
</evidence>
<dbReference type="PANTHER" id="PTHR46060">
    <property type="entry name" value="MARINER MOS1 TRANSPOSASE-LIKE PROTEIN"/>
    <property type="match status" value="1"/>
</dbReference>
<sequence>HGYNASQTATNINKVWGEGTTSDRAVQWWFERFHTGDENFEDQEGRGRPPTLDGQHLKTTVKQNPRQSVRKTSYMLDVCKQQEEMDVHLSKMRAALVNQRGPFLLHDNARLHVSRITLQKLTDLGCETLPLPLYSPKVSLTDFNCFKHLDTFLRQKTFCSKTEIETEFKDFLASKPLDFYRRG</sequence>
<dbReference type="InterPro" id="IPR036397">
    <property type="entry name" value="RNaseH_sf"/>
</dbReference>
<dbReference type="GO" id="GO:0035861">
    <property type="term" value="C:site of double-strand break"/>
    <property type="evidence" value="ECO:0007669"/>
    <property type="project" value="TreeGrafter"/>
</dbReference>
<dbReference type="Proteomes" id="UP000515154">
    <property type="component" value="Unplaced"/>
</dbReference>
<dbReference type="GO" id="GO:0003690">
    <property type="term" value="F:double-stranded DNA binding"/>
    <property type="evidence" value="ECO:0007669"/>
    <property type="project" value="TreeGrafter"/>
</dbReference>
<dbReference type="GO" id="GO:0000793">
    <property type="term" value="C:condensed chromosome"/>
    <property type="evidence" value="ECO:0007669"/>
    <property type="project" value="TreeGrafter"/>
</dbReference>
<dbReference type="Pfam" id="PF17906">
    <property type="entry name" value="HTH_48"/>
    <property type="match status" value="1"/>
</dbReference>
<dbReference type="GO" id="GO:0042800">
    <property type="term" value="F:histone H3K4 methyltransferase activity"/>
    <property type="evidence" value="ECO:0007669"/>
    <property type="project" value="TreeGrafter"/>
</dbReference>
<reference evidence="4" key="1">
    <citation type="submission" date="2025-08" db="UniProtKB">
        <authorList>
            <consortium name="RefSeq"/>
        </authorList>
    </citation>
    <scope>IDENTIFICATION</scope>
</reference>
<dbReference type="GO" id="GO:0000014">
    <property type="term" value="F:single-stranded DNA endodeoxyribonuclease activity"/>
    <property type="evidence" value="ECO:0007669"/>
    <property type="project" value="TreeGrafter"/>
</dbReference>
<dbReference type="GO" id="GO:0046975">
    <property type="term" value="F:histone H3K36 methyltransferase activity"/>
    <property type="evidence" value="ECO:0007669"/>
    <property type="project" value="TreeGrafter"/>
</dbReference>
<evidence type="ECO:0000313" key="3">
    <source>
        <dbReference type="Proteomes" id="UP000515154"/>
    </source>
</evidence>
<feature type="domain" description="Mos1 transposase HTH" evidence="2">
    <location>
        <begin position="2"/>
        <end position="37"/>
    </location>
</feature>
<dbReference type="AlphaFoldDB" id="A0A6P7TQD8"/>
<organism evidence="3 4">
    <name type="scientific">Octopus sinensis</name>
    <name type="common">East Asian common octopus</name>
    <dbReference type="NCBI Taxonomy" id="2607531"/>
    <lineage>
        <taxon>Eukaryota</taxon>
        <taxon>Metazoa</taxon>
        <taxon>Spiralia</taxon>
        <taxon>Lophotrochozoa</taxon>
        <taxon>Mollusca</taxon>
        <taxon>Cephalopoda</taxon>
        <taxon>Coleoidea</taxon>
        <taxon>Octopodiformes</taxon>
        <taxon>Octopoda</taxon>
        <taxon>Incirrata</taxon>
        <taxon>Octopodidae</taxon>
        <taxon>Octopus</taxon>
    </lineage>
</organism>
<gene>
    <name evidence="4" type="primary">LOC115227856</name>
</gene>
<dbReference type="GO" id="GO:0006303">
    <property type="term" value="P:double-strand break repair via nonhomologous end joining"/>
    <property type="evidence" value="ECO:0007669"/>
    <property type="project" value="TreeGrafter"/>
</dbReference>
<dbReference type="PANTHER" id="PTHR46060:SF2">
    <property type="entry name" value="HISTONE-LYSINE N-METHYLTRANSFERASE SETMAR"/>
    <property type="match status" value="1"/>
</dbReference>
<protein>
    <submittedName>
        <fullName evidence="4">Histone-lysine N-methyltransferase SETMAR-like</fullName>
    </submittedName>
</protein>
<feature type="non-terminal residue" evidence="4">
    <location>
        <position position="1"/>
    </location>
</feature>
<evidence type="ECO:0000259" key="2">
    <source>
        <dbReference type="Pfam" id="PF17906"/>
    </source>
</evidence>
<dbReference type="GO" id="GO:0015074">
    <property type="term" value="P:DNA integration"/>
    <property type="evidence" value="ECO:0007669"/>
    <property type="project" value="TreeGrafter"/>
</dbReference>
<accession>A0A6P7TQD8</accession>
<dbReference type="KEGG" id="osn:115227856"/>
<dbReference type="RefSeq" id="XP_029654429.1">
    <property type="nucleotide sequence ID" value="XM_029798569.1"/>
</dbReference>
<evidence type="ECO:0000313" key="4">
    <source>
        <dbReference type="RefSeq" id="XP_029654429.1"/>
    </source>
</evidence>